<sequence length="737" mass="82022">MESAFVSLVGVTILSCTFGQPPQCTDECTRFILNNANGPQVLKVFGELLKPDEPSTPKSTLEISGQKYGLPPAKRSLVEIALERGLPEDVMTKILDQASILPMDPETATASLDQTVSTTSSTQPPLEESTESLSELATDSPTDSASTASSTPTPSIDMMSTDPPPSVTSGASSTTNSPVVATTEVRAFAFQEGTETSRRRTTVVPGPVLQNGTEGNFSPPRYQIATKDGGDVVLSINGTQLRMPDELPRLNQIVKNPQLLARIVDDLRNVGVPVRKDGNQITVDREAQSASEEPIYVQILTSDGRPLKVIIKNKEDQYQLPGEEEAFNRLLATQPQIAYKILSILAAHGITAQIDQSHNFGIPDLAQRKPGSAPTPEIYRPLVPQTDFPRAQAPPSITIDDNRFSFPRDWGRLRDQVESAVIPAARIQRALEMGSIDCPPQVFVVIYHNMLQDFDRKANLGNETNLFQMEVVRRENEIGMNFGSRYYPLPQEAENVAHMMRNDLLACEFVRDSLMRIGVESFKENGGLQVALPRDRGSFFMSNLPSFRLFEYEVTQNPNGSVTISCGPHNYTLPEDQSSLQNAMEEREVLPLEVVDAMNRNGLPSKMDYSTQNIEVRNGPRTLRFPVKRRAEPSSNIKLFSRGRPGNMSFLVEVDDVQLMIPRDIRELNSLILNNRLDPLRLVELFKQRTYVPYHFDTERGRHVLILDGEPFEFLHSSRLNYRGNPTLDADHGRYGK</sequence>
<evidence type="ECO:0000256" key="2">
    <source>
        <dbReference type="SAM" id="SignalP"/>
    </source>
</evidence>
<feature type="compositionally biased region" description="Polar residues" evidence="1">
    <location>
        <begin position="167"/>
        <end position="178"/>
    </location>
</feature>
<feature type="region of interest" description="Disordered" evidence="1">
    <location>
        <begin position="192"/>
        <end position="221"/>
    </location>
</feature>
<accession>A0AAJ6QSZ6</accession>
<evidence type="ECO:0000313" key="3">
    <source>
        <dbReference type="Proteomes" id="UP000694867"/>
    </source>
</evidence>
<protein>
    <submittedName>
        <fullName evidence="4">Uncharacterized protein LOC100900779</fullName>
    </submittedName>
</protein>
<dbReference type="GeneID" id="100900779"/>
<name>A0AAJ6QSZ6_9ACAR</name>
<dbReference type="Proteomes" id="UP000694867">
    <property type="component" value="Unplaced"/>
</dbReference>
<keyword evidence="3" id="KW-1185">Reference proteome</keyword>
<feature type="chain" id="PRO_5042580930" evidence="2">
    <location>
        <begin position="20"/>
        <end position="737"/>
    </location>
</feature>
<feature type="signal peptide" evidence="2">
    <location>
        <begin position="1"/>
        <end position="19"/>
    </location>
</feature>
<evidence type="ECO:0000313" key="4">
    <source>
        <dbReference type="RefSeq" id="XP_003743083.2"/>
    </source>
</evidence>
<dbReference type="RefSeq" id="XP_003743083.2">
    <property type="nucleotide sequence ID" value="XM_003743035.3"/>
</dbReference>
<feature type="region of interest" description="Disordered" evidence="1">
    <location>
        <begin position="111"/>
        <end position="178"/>
    </location>
</feature>
<feature type="compositionally biased region" description="Low complexity" evidence="1">
    <location>
        <begin position="131"/>
        <end position="155"/>
    </location>
</feature>
<dbReference type="AlphaFoldDB" id="A0AAJ6QSZ6"/>
<reference evidence="4" key="1">
    <citation type="submission" date="2025-08" db="UniProtKB">
        <authorList>
            <consortium name="RefSeq"/>
        </authorList>
    </citation>
    <scope>IDENTIFICATION</scope>
</reference>
<keyword evidence="2" id="KW-0732">Signal</keyword>
<evidence type="ECO:0000256" key="1">
    <source>
        <dbReference type="SAM" id="MobiDB-lite"/>
    </source>
</evidence>
<proteinExistence type="predicted"/>
<dbReference type="KEGG" id="goe:100900779"/>
<organism evidence="3 4">
    <name type="scientific">Galendromus occidentalis</name>
    <name type="common">western predatory mite</name>
    <dbReference type="NCBI Taxonomy" id="34638"/>
    <lineage>
        <taxon>Eukaryota</taxon>
        <taxon>Metazoa</taxon>
        <taxon>Ecdysozoa</taxon>
        <taxon>Arthropoda</taxon>
        <taxon>Chelicerata</taxon>
        <taxon>Arachnida</taxon>
        <taxon>Acari</taxon>
        <taxon>Parasitiformes</taxon>
        <taxon>Mesostigmata</taxon>
        <taxon>Gamasina</taxon>
        <taxon>Phytoseioidea</taxon>
        <taxon>Phytoseiidae</taxon>
        <taxon>Typhlodrominae</taxon>
        <taxon>Galendromus</taxon>
    </lineage>
</organism>
<gene>
    <name evidence="4" type="primary">LOC100900779</name>
</gene>